<proteinExistence type="predicted"/>
<accession>A0A1B0CDT1</accession>
<protein>
    <recommendedName>
        <fullName evidence="3">C2H2-type domain-containing protein</fullName>
    </recommendedName>
</protein>
<evidence type="ECO:0000313" key="2">
    <source>
        <dbReference type="Proteomes" id="UP000092461"/>
    </source>
</evidence>
<dbReference type="AlphaFoldDB" id="A0A1B0CDT1"/>
<name>A0A1B0CDT1_LUTLO</name>
<sequence>MCKAKVPCGTCGTRFTFQLDLIEHIKTCGKPQRTPALVDLTEQPGDGGGEAETEHYQIVEIMYMDKEKGEGGDAADNYELVMKDTV</sequence>
<dbReference type="Proteomes" id="UP000092461">
    <property type="component" value="Unassembled WGS sequence"/>
</dbReference>
<dbReference type="VEuPathDB" id="VectorBase:LLOJ002501"/>
<dbReference type="VEuPathDB" id="VectorBase:LLONM1_012037"/>
<reference evidence="1" key="1">
    <citation type="submission" date="2020-05" db="UniProtKB">
        <authorList>
            <consortium name="EnsemblMetazoa"/>
        </authorList>
    </citation>
    <scope>IDENTIFICATION</scope>
    <source>
        <strain evidence="1">Jacobina</strain>
    </source>
</reference>
<evidence type="ECO:0008006" key="3">
    <source>
        <dbReference type="Google" id="ProtNLM"/>
    </source>
</evidence>
<keyword evidence="2" id="KW-1185">Reference proteome</keyword>
<evidence type="ECO:0000313" key="1">
    <source>
        <dbReference type="EnsemblMetazoa" id="LLOJ002501-PA"/>
    </source>
</evidence>
<dbReference type="EnsemblMetazoa" id="LLOJ002501-RA">
    <property type="protein sequence ID" value="LLOJ002501-PA"/>
    <property type="gene ID" value="LLOJ002501"/>
</dbReference>
<dbReference type="EMBL" id="AJWK01008204">
    <property type="status" value="NOT_ANNOTATED_CDS"/>
    <property type="molecule type" value="Genomic_DNA"/>
</dbReference>
<organism evidence="1 2">
    <name type="scientific">Lutzomyia longipalpis</name>
    <name type="common">Sand fly</name>
    <dbReference type="NCBI Taxonomy" id="7200"/>
    <lineage>
        <taxon>Eukaryota</taxon>
        <taxon>Metazoa</taxon>
        <taxon>Ecdysozoa</taxon>
        <taxon>Arthropoda</taxon>
        <taxon>Hexapoda</taxon>
        <taxon>Insecta</taxon>
        <taxon>Pterygota</taxon>
        <taxon>Neoptera</taxon>
        <taxon>Endopterygota</taxon>
        <taxon>Diptera</taxon>
        <taxon>Nematocera</taxon>
        <taxon>Psychodoidea</taxon>
        <taxon>Psychodidae</taxon>
        <taxon>Lutzomyia</taxon>
        <taxon>Lutzomyia</taxon>
    </lineage>
</organism>